<keyword evidence="2" id="KW-1185">Reference proteome</keyword>
<organism evidence="1 2">
    <name type="scientific">Neocucurbitaria cava</name>
    <dbReference type="NCBI Taxonomy" id="798079"/>
    <lineage>
        <taxon>Eukaryota</taxon>
        <taxon>Fungi</taxon>
        <taxon>Dikarya</taxon>
        <taxon>Ascomycota</taxon>
        <taxon>Pezizomycotina</taxon>
        <taxon>Dothideomycetes</taxon>
        <taxon>Pleosporomycetidae</taxon>
        <taxon>Pleosporales</taxon>
        <taxon>Pleosporineae</taxon>
        <taxon>Cucurbitariaceae</taxon>
        <taxon>Neocucurbitaria</taxon>
    </lineage>
</organism>
<evidence type="ECO:0000313" key="1">
    <source>
        <dbReference type="EMBL" id="KAJ4371352.1"/>
    </source>
</evidence>
<gene>
    <name evidence="1" type="ORF">N0V83_004569</name>
</gene>
<dbReference type="EMBL" id="JAPEUY010000007">
    <property type="protein sequence ID" value="KAJ4371352.1"/>
    <property type="molecule type" value="Genomic_DNA"/>
</dbReference>
<dbReference type="AlphaFoldDB" id="A0A9W8Y9F3"/>
<name>A0A9W8Y9F3_9PLEO</name>
<dbReference type="Proteomes" id="UP001140560">
    <property type="component" value="Unassembled WGS sequence"/>
</dbReference>
<proteinExistence type="predicted"/>
<sequence>METEKMSGVDKFDKALHERVSDVENPSFTKNLGLKKATILRALCSIECHLIDCMEGIENRASNDGHSDFFSSRMGDVYDAAYRAVPKRGESRHHAASQLFSERLCADDGPYHAIPDGIEENWQCEKESIIEKVMKPVHEDLREIRTSYENLGGAGQIAEQDVSEVSGELLAMVKMPKDTRKKDILSWLLDCDLDPKLKPTAS</sequence>
<dbReference type="OrthoDB" id="3689075at2759"/>
<protein>
    <submittedName>
        <fullName evidence="1">Uncharacterized protein</fullName>
    </submittedName>
</protein>
<accession>A0A9W8Y9F3</accession>
<evidence type="ECO:0000313" key="2">
    <source>
        <dbReference type="Proteomes" id="UP001140560"/>
    </source>
</evidence>
<comment type="caution">
    <text evidence="1">The sequence shown here is derived from an EMBL/GenBank/DDBJ whole genome shotgun (WGS) entry which is preliminary data.</text>
</comment>
<reference evidence="1" key="1">
    <citation type="submission" date="2022-10" db="EMBL/GenBank/DDBJ databases">
        <title>Tapping the CABI collections for fungal endophytes: first genome assemblies for Collariella, Neodidymelliopsis, Ascochyta clinopodiicola, Didymella pomorum, Didymosphaeria variabile, Neocosmospora piperis and Neocucurbitaria cava.</title>
        <authorList>
            <person name="Hill R."/>
        </authorList>
    </citation>
    <scope>NUCLEOTIDE SEQUENCE</scope>
    <source>
        <strain evidence="1">IMI 356814</strain>
    </source>
</reference>